<dbReference type="Pfam" id="PF00270">
    <property type="entry name" value="DEAD"/>
    <property type="match status" value="1"/>
</dbReference>
<evidence type="ECO:0000313" key="14">
    <source>
        <dbReference type="EMBL" id="KFE44502.1"/>
    </source>
</evidence>
<dbReference type="Proteomes" id="UP000028643">
    <property type="component" value="Unassembled WGS sequence"/>
</dbReference>
<dbReference type="PROSITE" id="PS51194">
    <property type="entry name" value="HELICASE_CTER"/>
    <property type="match status" value="1"/>
</dbReference>
<protein>
    <recommendedName>
        <fullName evidence="9">DNA 3'-5' helicase</fullName>
        <ecNumber evidence="9">5.6.2.4</ecNumber>
    </recommendedName>
</protein>
<evidence type="ECO:0000256" key="6">
    <source>
        <dbReference type="ARBA" id="ARBA00023125"/>
    </source>
</evidence>
<dbReference type="SMART" id="SM00490">
    <property type="entry name" value="HELICc"/>
    <property type="match status" value="1"/>
</dbReference>
<keyword evidence="3 10" id="KW-0378">Hydrolase</keyword>
<evidence type="ECO:0000256" key="10">
    <source>
        <dbReference type="PROSITE-ProRule" id="PRU00560"/>
    </source>
</evidence>
<evidence type="ECO:0000256" key="9">
    <source>
        <dbReference type="ARBA" id="ARBA00034808"/>
    </source>
</evidence>
<dbReference type="GO" id="GO:0043138">
    <property type="term" value="F:3'-5' DNA helicase activity"/>
    <property type="evidence" value="ECO:0007669"/>
    <property type="project" value="UniProtKB-EC"/>
</dbReference>
<evidence type="ECO:0000256" key="4">
    <source>
        <dbReference type="ARBA" id="ARBA00022806"/>
    </source>
</evidence>
<dbReference type="InterPro" id="IPR014016">
    <property type="entry name" value="UvrD-like_ATP-bd"/>
</dbReference>
<evidence type="ECO:0000256" key="2">
    <source>
        <dbReference type="ARBA" id="ARBA00022741"/>
    </source>
</evidence>
<dbReference type="InterPro" id="IPR004589">
    <property type="entry name" value="DNA_helicase_ATP-dep_RecQ"/>
</dbReference>
<keyword evidence="6" id="KW-0238">DNA-binding</keyword>
<reference evidence="14 15" key="1">
    <citation type="submission" date="2014-07" db="EMBL/GenBank/DDBJ databases">
        <title>Draft Genome Sequences of Environmental Pseudomonas syringae strains.</title>
        <authorList>
            <person name="Baltrus D.A."/>
            <person name="Berge O."/>
            <person name="Morris C."/>
        </authorList>
    </citation>
    <scope>NUCLEOTIDE SEQUENCE [LARGE SCALE GENOMIC DNA]</scope>
    <source>
        <strain evidence="14 15">CEB003</strain>
    </source>
</reference>
<accession>A0A085UMT9</accession>
<dbReference type="InterPro" id="IPR027417">
    <property type="entry name" value="P-loop_NTPase"/>
</dbReference>
<dbReference type="SUPFAM" id="SSF53098">
    <property type="entry name" value="Ribonuclease H-like"/>
    <property type="match status" value="1"/>
</dbReference>
<dbReference type="InterPro" id="IPR014017">
    <property type="entry name" value="DNA_helicase_UvrD-like_C"/>
</dbReference>
<dbReference type="SUPFAM" id="SSF52540">
    <property type="entry name" value="P-loop containing nucleoside triphosphate hydrolases"/>
    <property type="match status" value="2"/>
</dbReference>
<evidence type="ECO:0000256" key="5">
    <source>
        <dbReference type="ARBA" id="ARBA00022840"/>
    </source>
</evidence>
<evidence type="ECO:0000256" key="8">
    <source>
        <dbReference type="ARBA" id="ARBA00034617"/>
    </source>
</evidence>
<evidence type="ECO:0000256" key="1">
    <source>
        <dbReference type="ARBA" id="ARBA00005446"/>
    </source>
</evidence>
<dbReference type="PANTHER" id="PTHR13710">
    <property type="entry name" value="DNA HELICASE RECQ FAMILY MEMBER"/>
    <property type="match status" value="1"/>
</dbReference>
<feature type="binding site" evidence="10">
    <location>
        <begin position="1119"/>
        <end position="1126"/>
    </location>
    <ligand>
        <name>ATP</name>
        <dbReference type="ChEBI" id="CHEBI:30616"/>
    </ligand>
</feature>
<organism evidence="14 15">
    <name type="scientific">Pseudomonas syringae</name>
    <dbReference type="NCBI Taxonomy" id="317"/>
    <lineage>
        <taxon>Bacteria</taxon>
        <taxon>Pseudomonadati</taxon>
        <taxon>Pseudomonadota</taxon>
        <taxon>Gammaproteobacteria</taxon>
        <taxon>Pseudomonadales</taxon>
        <taxon>Pseudomonadaceae</taxon>
        <taxon>Pseudomonas</taxon>
    </lineage>
</organism>
<dbReference type="Pfam" id="PF13245">
    <property type="entry name" value="AAA_19"/>
    <property type="match status" value="1"/>
</dbReference>
<dbReference type="PATRIC" id="fig|317.174.peg.5940"/>
<dbReference type="GO" id="GO:0003677">
    <property type="term" value="F:DNA binding"/>
    <property type="evidence" value="ECO:0007669"/>
    <property type="project" value="UniProtKB-KW"/>
</dbReference>
<dbReference type="NCBIfam" id="TIGR00614">
    <property type="entry name" value="recQ_fam"/>
    <property type="match status" value="1"/>
</dbReference>
<evidence type="ECO:0000259" key="11">
    <source>
        <dbReference type="PROSITE" id="PS51192"/>
    </source>
</evidence>
<dbReference type="PANTHER" id="PTHR13710:SF105">
    <property type="entry name" value="ATP-DEPENDENT DNA HELICASE Q1"/>
    <property type="match status" value="1"/>
</dbReference>
<comment type="similarity">
    <text evidence="1">Belongs to the helicase family. RecQ subfamily.</text>
</comment>
<dbReference type="GO" id="GO:0009378">
    <property type="term" value="F:four-way junction helicase activity"/>
    <property type="evidence" value="ECO:0007669"/>
    <property type="project" value="TreeGrafter"/>
</dbReference>
<evidence type="ECO:0000256" key="3">
    <source>
        <dbReference type="ARBA" id="ARBA00022801"/>
    </source>
</evidence>
<dbReference type="SMART" id="SM00487">
    <property type="entry name" value="DEXDc"/>
    <property type="match status" value="1"/>
</dbReference>
<dbReference type="InterPro" id="IPR036397">
    <property type="entry name" value="RNaseH_sf"/>
</dbReference>
<dbReference type="GO" id="GO:0016787">
    <property type="term" value="F:hydrolase activity"/>
    <property type="evidence" value="ECO:0007669"/>
    <property type="project" value="UniProtKB-UniRule"/>
</dbReference>
<feature type="domain" description="Helicase ATP-binding" evidence="11">
    <location>
        <begin position="310"/>
        <end position="487"/>
    </location>
</feature>
<dbReference type="GO" id="GO:0005524">
    <property type="term" value="F:ATP binding"/>
    <property type="evidence" value="ECO:0007669"/>
    <property type="project" value="UniProtKB-UniRule"/>
</dbReference>
<evidence type="ECO:0000259" key="12">
    <source>
        <dbReference type="PROSITE" id="PS51194"/>
    </source>
</evidence>
<dbReference type="InterPro" id="IPR012337">
    <property type="entry name" value="RNaseH-like_sf"/>
</dbReference>
<dbReference type="PROSITE" id="PS51198">
    <property type="entry name" value="UVRD_HELICASE_ATP_BIND"/>
    <property type="match status" value="1"/>
</dbReference>
<dbReference type="GO" id="GO:0006310">
    <property type="term" value="P:DNA recombination"/>
    <property type="evidence" value="ECO:0007669"/>
    <property type="project" value="InterPro"/>
</dbReference>
<keyword evidence="2 10" id="KW-0547">Nucleotide-binding</keyword>
<evidence type="ECO:0000259" key="13">
    <source>
        <dbReference type="PROSITE" id="PS51198"/>
    </source>
</evidence>
<dbReference type="GO" id="GO:0005737">
    <property type="term" value="C:cytoplasm"/>
    <property type="evidence" value="ECO:0007669"/>
    <property type="project" value="TreeGrafter"/>
</dbReference>
<comment type="caution">
    <text evidence="14">The sequence shown here is derived from an EMBL/GenBank/DDBJ whole genome shotgun (WGS) entry which is preliminary data.</text>
</comment>
<dbReference type="InterPro" id="IPR001650">
    <property type="entry name" value="Helicase_C-like"/>
</dbReference>
<dbReference type="InterPro" id="IPR011545">
    <property type="entry name" value="DEAD/DEAH_box_helicase_dom"/>
</dbReference>
<keyword evidence="4 10" id="KW-0347">Helicase</keyword>
<keyword evidence="7" id="KW-0413">Isomerase</keyword>
<dbReference type="Pfam" id="PF13361">
    <property type="entry name" value="UvrD_C"/>
    <property type="match status" value="1"/>
</dbReference>
<proteinExistence type="inferred from homology"/>
<evidence type="ECO:0000256" key="7">
    <source>
        <dbReference type="ARBA" id="ARBA00023235"/>
    </source>
</evidence>
<dbReference type="EMBL" id="JPQT01000163">
    <property type="protein sequence ID" value="KFE44502.1"/>
    <property type="molecule type" value="Genomic_DNA"/>
</dbReference>
<name>A0A085UMT9_PSESX</name>
<comment type="catalytic activity">
    <reaction evidence="8">
        <text>Couples ATP hydrolysis with the unwinding of duplex DNA by translocating in the 3'-5' direction.</text>
        <dbReference type="EC" id="5.6.2.4"/>
    </reaction>
</comment>
<dbReference type="CDD" id="cd17932">
    <property type="entry name" value="DEXQc_UvrD"/>
    <property type="match status" value="1"/>
</dbReference>
<dbReference type="EC" id="5.6.2.4" evidence="9"/>
<keyword evidence="5 10" id="KW-0067">ATP-binding</keyword>
<dbReference type="GO" id="GO:0006281">
    <property type="term" value="P:DNA repair"/>
    <property type="evidence" value="ECO:0007669"/>
    <property type="project" value="TreeGrafter"/>
</dbReference>
<feature type="domain" description="UvrD-like helicase ATP-binding" evidence="13">
    <location>
        <begin position="1098"/>
        <end position="1311"/>
    </location>
</feature>
<dbReference type="InterPro" id="IPR014001">
    <property type="entry name" value="Helicase_ATP-bd"/>
</dbReference>
<dbReference type="RefSeq" id="WP_047579471.1">
    <property type="nucleotide sequence ID" value="NZ_JPQT01000163.1"/>
</dbReference>
<dbReference type="GO" id="GO:0005694">
    <property type="term" value="C:chromosome"/>
    <property type="evidence" value="ECO:0007669"/>
    <property type="project" value="TreeGrafter"/>
</dbReference>
<dbReference type="Gene3D" id="3.40.50.300">
    <property type="entry name" value="P-loop containing nucleotide triphosphate hydrolases"/>
    <property type="match status" value="5"/>
</dbReference>
<dbReference type="PROSITE" id="PS51192">
    <property type="entry name" value="HELICASE_ATP_BIND_1"/>
    <property type="match status" value="1"/>
</dbReference>
<dbReference type="Pfam" id="PF00271">
    <property type="entry name" value="Helicase_C"/>
    <property type="match status" value="1"/>
</dbReference>
<feature type="domain" description="Helicase C-terminal" evidence="12">
    <location>
        <begin position="520"/>
        <end position="663"/>
    </location>
</feature>
<sequence>MSESAIPNALIFDLEVVPPTESKPAKIIMVGALRPTTGQELELKISKDPTAALAQLDALGQGADCVLGHNLIDHDLPLLKSQAPQLALHDLAVVDTLRLSPLAFPKNPYHRLIKDYKLIRESLNSPLGDCRSTLTLFQDQQAAFADLKLMNVRELMCYQTLIAAKGSDLESIFQAITQTPALPLEELRAAITQLLVETDPVFKRQYKVCQTRLFSLLENDLERDELRWPHAYALAWLRVSGGNSVLAPWVRHQFPEVGRIIGELRDTPCGKKECEYCSSEHDPVRELKRYFGHDEFRRDSDGRSRQHDVALAGMRGENVLAVLATGGGKSIGYQLPALNRYHRNGSLTIIVSPLQSLMKDQVDGLIASNVQCAAALSGLLTLPERADVLEKIQMGDIGVLLVSPEQFRNNTFRRALRQRQVGAWIFDEAHCLSKWGNDFRPDYLYASRFISEYHRDQPLAPIGCFTATAKPDVLADIRAHFQDTLGITFKEFIGSHERVNLRFEVVPCQKSEKRQRTQQLLEDNLVTQEGGAVVFVSSRKGAEELSEFLVGKGWACKYFHAGLPPGEKTDIQNDFIKGVLRVIVATNAFGMGVDKKDVRLVIHADIPGSLENYLQEAGRAGRDQESARCVLLYDPQDIEAQFGISERSKLSLRDIQQILKKLRGETSKRKGRELVITAGEILLDATVETTFAAEDRDAETKVVTAIAWLERSDFLRREENQTRIFPARAALTLEESQARLVEAKLPQRRFAEFKAILNYLFQAKADQRINTDELMTLTGQSLEEVAGALKQMEQMGILINDSQLTVFVRHGIVGSSNQRLMQSLELEKALFELLPELSPDAENGEWQDINLSQLNTALKARLERDDVNPIQVLRLLKSLAQDRDGESQQRSTFEIRPINRDHLKLRFTGRHSWKRISAFGEKRRTIATLLLNYLISQLPPGARARDLMVDTTFGKLVATLEGDLVLKSTMPAGQFRRAVEHVLLYMHQQEILTLNHGMTVMRRAMTIKVDGEKAEKKVGFYKDDYAKLDEHYREKCVQVHVMREYAERGIHDMEPALRLVLAYFGNPKRDFIKEYFNEREEVLKLATSEQSWKAITHCLSTVQRLVVADNDDVNRLVLAGPGSGKTRVIVHRIAYLLRVRRVPASSIIALAFNRHAANEIRKRLLALVGADAYGVSVLTYHAMSMRLTGTRFERGEPVDEKRLTQVITDAVHLLEEGGRATGEDNLCEQLLRGYRYIMVDEYQDIDEMQYRLVSALAGRNAEEDGRLCILAVGDDDQNIYDWRHTSNQYIEQFRDNYDASVTYLVDNYRSSANIINSSNRVIGETEGRMKADHPITIDKARRELPAGGQWEARDPSRAGKVLRIQLPFADRSNGNLQAQAMAAELARLISLEENGTWNGCAILGRTHAYLKPVQAWCELNEVPYFLASENEDSIPLTRQRGFLKGIGCLRLIEQPQTATEVISTLRPSLDDPHWQEFFETALLCLVQEMGECQLSSQSIIDWLYEYPRALRKQGRQGLYLGTVHSAKGLEFRHVGLLDGAWSSTSQNLNADRRLYYVGMTRAEQTLTLGEFESGNPFSPKLSHGALVQSFAGDFDPRLSRTYIQLSLADVDIGFAGRSTATHQIHRAIAELQTGHPLLLTRDGERYLLQDAQGRVVGRTAKNFKANVEIDQCHVEGIIARYADEADLQFRPALKMDMWEVVIPRISGTPR</sequence>
<gene>
    <name evidence="14" type="ORF">IV02_29100</name>
</gene>
<dbReference type="Gene3D" id="3.30.420.10">
    <property type="entry name" value="Ribonuclease H-like superfamily/Ribonuclease H"/>
    <property type="match status" value="1"/>
</dbReference>
<evidence type="ECO:0000313" key="15">
    <source>
        <dbReference type="Proteomes" id="UP000028643"/>
    </source>
</evidence>